<dbReference type="EMBL" id="MT141527">
    <property type="protein sequence ID" value="QJA64816.1"/>
    <property type="molecule type" value="Genomic_DNA"/>
</dbReference>
<name>A0A6M3J4J5_9ZZZZ</name>
<evidence type="ECO:0000313" key="1">
    <source>
        <dbReference type="EMBL" id="QJA64816.1"/>
    </source>
</evidence>
<organism evidence="1">
    <name type="scientific">viral metagenome</name>
    <dbReference type="NCBI Taxonomy" id="1070528"/>
    <lineage>
        <taxon>unclassified sequences</taxon>
        <taxon>metagenomes</taxon>
        <taxon>organismal metagenomes</taxon>
    </lineage>
</organism>
<reference evidence="1" key="1">
    <citation type="submission" date="2020-03" db="EMBL/GenBank/DDBJ databases">
        <title>The deep terrestrial virosphere.</title>
        <authorList>
            <person name="Holmfeldt K."/>
            <person name="Nilsson E."/>
            <person name="Simone D."/>
            <person name="Lopez-Fernandez M."/>
            <person name="Wu X."/>
            <person name="de Brujin I."/>
            <person name="Lundin D."/>
            <person name="Andersson A."/>
            <person name="Bertilsson S."/>
            <person name="Dopson M."/>
        </authorList>
    </citation>
    <scope>NUCLEOTIDE SEQUENCE</scope>
    <source>
        <strain evidence="1">MM415B00464</strain>
    </source>
</reference>
<sequence length="307" mass="34448">MALTYNEVDAHVREKYIPVLVDQFYSSTPFMAQLMSKNRVVYDSGAKIDQPVLYGDLPNGWYTGLDTFDISTRETTTLAKFEWKQSYVDVTIDGTTELKVEGDEKVLSIVETKMENASKTFTRMFSQALFATSQLTNAVHPLVTAIATTGTYGEIAKGTYSWWQGNVNTTGGAFDMNMLQSMYGDCSDGVIQPDLIITTQNIYDKIWLRAQPQQRGNLDNTPGIAKVGFTGISHNKATILVDPYCPSGYIFVLNTDFWKCVVHKKRNMYWTQPKVPINQDAFVRQLLWAGAVVCSAPKWQGYISNVS</sequence>
<gene>
    <name evidence="1" type="ORF">MM415B00464_0015</name>
</gene>
<dbReference type="AlphaFoldDB" id="A0A6M3J4J5"/>
<protein>
    <submittedName>
        <fullName evidence="1">Putative capsid protein</fullName>
    </submittedName>
</protein>
<dbReference type="NCBIfam" id="NF033394">
    <property type="entry name" value="capsid_maj_Podo"/>
    <property type="match status" value="1"/>
</dbReference>
<accession>A0A6M3J4J5</accession>
<proteinExistence type="predicted"/>
<dbReference type="InterPro" id="IPR049718">
    <property type="entry name" value="AKO59007-like"/>
</dbReference>